<sequence>MRRRAPRAALLALVLFAAPAVTASLAGCQAPVRAAGDDRRAVAAPLPPAPAPPEPGATFLARSACAGGGGASFTEVSCASERAVARVLARFNGPRADGPRCPAATDFVLHVTAVDRGTSEEDSAPEGYACMRNLQAPHPGDPGRGGGPLTVPGDCVYAERRGVVKETACDGSGRHAPEYRVTREVGARPDCPASTDLYVHVGGGTPIGCARRLV</sequence>
<proteinExistence type="predicted"/>
<organism evidence="2 3">
    <name type="scientific">Streptomyces albireticuli</name>
    <dbReference type="NCBI Taxonomy" id="1940"/>
    <lineage>
        <taxon>Bacteria</taxon>
        <taxon>Bacillati</taxon>
        <taxon>Actinomycetota</taxon>
        <taxon>Actinomycetes</taxon>
        <taxon>Kitasatosporales</taxon>
        <taxon>Streptomycetaceae</taxon>
        <taxon>Streptomyces</taxon>
    </lineage>
</organism>
<evidence type="ECO:0008006" key="4">
    <source>
        <dbReference type="Google" id="ProtNLM"/>
    </source>
</evidence>
<accession>A0A1Z2L6S8</accession>
<feature type="signal peptide" evidence="1">
    <location>
        <begin position="1"/>
        <end position="23"/>
    </location>
</feature>
<evidence type="ECO:0000256" key="1">
    <source>
        <dbReference type="SAM" id="SignalP"/>
    </source>
</evidence>
<gene>
    <name evidence="2" type="ORF">SMD11_4412</name>
</gene>
<evidence type="ECO:0000313" key="3">
    <source>
        <dbReference type="Proteomes" id="UP000195755"/>
    </source>
</evidence>
<evidence type="ECO:0000313" key="2">
    <source>
        <dbReference type="EMBL" id="ARZ70014.1"/>
    </source>
</evidence>
<protein>
    <recommendedName>
        <fullName evidence="4">Lipoprotein</fullName>
    </recommendedName>
</protein>
<dbReference type="Proteomes" id="UP000195755">
    <property type="component" value="Chromosome"/>
</dbReference>
<dbReference type="PROSITE" id="PS51257">
    <property type="entry name" value="PROKAR_LIPOPROTEIN"/>
    <property type="match status" value="1"/>
</dbReference>
<reference evidence="2 3" key="1">
    <citation type="submission" date="2017-06" db="EMBL/GenBank/DDBJ databases">
        <title>Streptomyces albireticuli Genome sequencing and assembly.</title>
        <authorList>
            <person name="Wang Y."/>
            <person name="Du B."/>
            <person name="Ding Y."/>
            <person name="Liu H."/>
            <person name="Hou Q."/>
            <person name="Liu K."/>
            <person name="Yao L."/>
            <person name="Wang C."/>
        </authorList>
    </citation>
    <scope>NUCLEOTIDE SEQUENCE [LARGE SCALE GENOMIC DNA]</scope>
    <source>
        <strain evidence="2 3">MDJK11</strain>
    </source>
</reference>
<dbReference type="RefSeq" id="WP_234366122.1">
    <property type="nucleotide sequence ID" value="NZ_CP021744.1"/>
</dbReference>
<dbReference type="AlphaFoldDB" id="A0A1Z2L6S8"/>
<name>A0A1Z2L6S8_9ACTN</name>
<dbReference type="EMBL" id="CP021744">
    <property type="protein sequence ID" value="ARZ70014.1"/>
    <property type="molecule type" value="Genomic_DNA"/>
</dbReference>
<keyword evidence="1" id="KW-0732">Signal</keyword>
<feature type="chain" id="PRO_5039356714" description="Lipoprotein" evidence="1">
    <location>
        <begin position="24"/>
        <end position="214"/>
    </location>
</feature>
<dbReference type="KEGG" id="salj:SMD11_4412"/>